<accession>L7VZD0</accession>
<sequence length="47" mass="5473">MKRNRQRVGRQAGRFHKVVQQNVTWAHRSKRLVRGDIQESSVANSSI</sequence>
<dbReference type="AlphaFoldDB" id="L7VZD0"/>
<evidence type="ECO:0000313" key="1">
    <source>
        <dbReference type="EMBL" id="AGC71505.1"/>
    </source>
</evidence>
<reference evidence="1" key="1">
    <citation type="submission" date="2012-09" db="EMBL/GenBank/DDBJ databases">
        <title>Metagenomic Characterization of a Microbial Community in Wastewater Detects High Levels of Antibiotic Resistance.</title>
        <authorList>
            <person name="Abrams M."/>
            <person name="Caldwell A."/>
            <person name="Vandaei E."/>
            <person name="Lee W."/>
            <person name="Perrott J."/>
            <person name="Khan S.Y."/>
            <person name="Ta J."/>
            <person name="Romero D."/>
            <person name="Nguyen V."/>
            <person name="Pourmand N."/>
            <person name="Ouverney C.C."/>
        </authorList>
    </citation>
    <scope>NUCLEOTIDE SEQUENCE</scope>
</reference>
<organism evidence="1">
    <name type="scientific">uncultured bacterium A1Q1_fos_1880</name>
    <dbReference type="NCBI Taxonomy" id="1256556"/>
    <lineage>
        <taxon>Bacteria</taxon>
        <taxon>environmental samples</taxon>
    </lineage>
</organism>
<dbReference type="EMBL" id="JX649874">
    <property type="protein sequence ID" value="AGC71505.1"/>
    <property type="molecule type" value="Genomic_DNA"/>
</dbReference>
<name>L7VZD0_9BACT</name>
<proteinExistence type="predicted"/>
<protein>
    <submittedName>
        <fullName evidence="1">Uncharacterized protein</fullName>
    </submittedName>
</protein>